<dbReference type="SUPFAM" id="SSF49265">
    <property type="entry name" value="Fibronectin type III"/>
    <property type="match status" value="1"/>
</dbReference>
<dbReference type="EMBL" id="BAABGY010000019">
    <property type="protein sequence ID" value="GAA4344301.1"/>
    <property type="molecule type" value="Genomic_DNA"/>
</dbReference>
<dbReference type="InterPro" id="IPR003961">
    <property type="entry name" value="FN3_dom"/>
</dbReference>
<keyword evidence="4" id="KW-1185">Reference proteome</keyword>
<dbReference type="Proteomes" id="UP001501725">
    <property type="component" value="Unassembled WGS sequence"/>
</dbReference>
<feature type="domain" description="Fibronectin type-III" evidence="2">
    <location>
        <begin position="644"/>
        <end position="733"/>
    </location>
</feature>
<sequence length="822" mass="82267">MSKHLPLLGAALCCVVAAGAQTYTPIPVTGFNHDIFAEAAPSVVATTDTVLDATNHIMYTQAFATAAGIPGGVVSSGLISDPGNVRQYQLAPYTGNNALTLMRNVSRSLALAAPAAYSRLSLLAFSTEGASTINITLRFADGTSAVYAASRSVSDWFFATTNVVTSGFGRINRVAAAPYGQDGLPGNPRFYYVDFNLNCTDQLKNVTEVVLTNNTTTGSNAPFPNAVILAVSGQAYSQSVSVATVNAGCGTANGSATLLITGTTGPYTVSWNSTPVQTGLSASNLAAGSYTATITNAFGCSSTQTVTIAQNASTVTTSVAAAPATICRGAGTQLSVTGTGGSIATALWNPGGLTGTTVTVSPTATTAYTVTGTDGAGCPYTGSVTVTVNDLPAAAAATGTTICGGATATLTVQGAAAGNTYNWYAAATGGTALATGTTFTTPALGATTTYYLDVVNGAGCSAATRTPVTVTVNPQPTAPTVTAATVCGGATVTLTITNVQAGATYTWYNAATGGTLLFTGTAFTTPALSATTTYYVDAMSGAGCLLTARVPVTVTVTPQPAAPAVGNVLVCPGAAAQLDVQAPQAGITYSWFAAATGGTALFTGSSFTTPGITAPTTYYVQAANGAGCTSPSRAAATVTPLAVLPAPVVTVTSLTSNSVTFSWTAVPGATGYLVSTNGGATTAAPSSGATGTTHTVTGATPGQVVALVVKALGGQACQNSPFSAPASATPADNQVYVPNTFTPNNDGKNDELRAYSTSIASIEFRVFDQWGNALFVSTDPARGWDGTVRGVRQPQGVYIYALRATMTDGAVLTRKGSVNLLR</sequence>
<evidence type="ECO:0000313" key="4">
    <source>
        <dbReference type="Proteomes" id="UP001501725"/>
    </source>
</evidence>
<dbReference type="InterPro" id="IPR026341">
    <property type="entry name" value="T9SS_type_B"/>
</dbReference>
<evidence type="ECO:0000256" key="1">
    <source>
        <dbReference type="SAM" id="SignalP"/>
    </source>
</evidence>
<dbReference type="NCBIfam" id="TIGR04131">
    <property type="entry name" value="Bac_Flav_CTERM"/>
    <property type="match status" value="1"/>
</dbReference>
<dbReference type="CDD" id="cd00063">
    <property type="entry name" value="FN3"/>
    <property type="match status" value="1"/>
</dbReference>
<accession>A0ABP8HTQ8</accession>
<keyword evidence="1" id="KW-0732">Signal</keyword>
<evidence type="ECO:0000313" key="3">
    <source>
        <dbReference type="EMBL" id="GAA4344301.1"/>
    </source>
</evidence>
<dbReference type="PROSITE" id="PS50853">
    <property type="entry name" value="FN3"/>
    <property type="match status" value="1"/>
</dbReference>
<dbReference type="Gene3D" id="2.60.40.10">
    <property type="entry name" value="Immunoglobulins"/>
    <property type="match status" value="1"/>
</dbReference>
<dbReference type="Pfam" id="PF19081">
    <property type="entry name" value="Ig_7"/>
    <property type="match status" value="3"/>
</dbReference>
<dbReference type="InterPro" id="IPR013783">
    <property type="entry name" value="Ig-like_fold"/>
</dbReference>
<proteinExistence type="predicted"/>
<name>A0ABP8HTQ8_9BACT</name>
<dbReference type="Pfam" id="PF13585">
    <property type="entry name" value="CHU_C"/>
    <property type="match status" value="1"/>
</dbReference>
<feature type="signal peptide" evidence="1">
    <location>
        <begin position="1"/>
        <end position="20"/>
    </location>
</feature>
<organism evidence="3 4">
    <name type="scientific">Flaviaesturariibacter amylovorans</name>
    <dbReference type="NCBI Taxonomy" id="1084520"/>
    <lineage>
        <taxon>Bacteria</taxon>
        <taxon>Pseudomonadati</taxon>
        <taxon>Bacteroidota</taxon>
        <taxon>Chitinophagia</taxon>
        <taxon>Chitinophagales</taxon>
        <taxon>Chitinophagaceae</taxon>
        <taxon>Flaviaestuariibacter</taxon>
    </lineage>
</organism>
<gene>
    <name evidence="3" type="ORF">GCM10023184_45420</name>
</gene>
<protein>
    <recommendedName>
        <fullName evidence="2">Fibronectin type-III domain-containing protein</fullName>
    </recommendedName>
</protein>
<dbReference type="RefSeq" id="WP_345258318.1">
    <property type="nucleotide sequence ID" value="NZ_BAABGY010000019.1"/>
</dbReference>
<dbReference type="InterPro" id="IPR036116">
    <property type="entry name" value="FN3_sf"/>
</dbReference>
<dbReference type="InterPro" id="IPR044023">
    <property type="entry name" value="Ig_7"/>
</dbReference>
<feature type="chain" id="PRO_5047438341" description="Fibronectin type-III domain-containing protein" evidence="1">
    <location>
        <begin position="21"/>
        <end position="822"/>
    </location>
</feature>
<comment type="caution">
    <text evidence="3">The sequence shown here is derived from an EMBL/GenBank/DDBJ whole genome shotgun (WGS) entry which is preliminary data.</text>
</comment>
<evidence type="ECO:0000259" key="2">
    <source>
        <dbReference type="PROSITE" id="PS50853"/>
    </source>
</evidence>
<reference evidence="4" key="1">
    <citation type="journal article" date="2019" name="Int. J. Syst. Evol. Microbiol.">
        <title>The Global Catalogue of Microorganisms (GCM) 10K type strain sequencing project: providing services to taxonomists for standard genome sequencing and annotation.</title>
        <authorList>
            <consortium name="The Broad Institute Genomics Platform"/>
            <consortium name="The Broad Institute Genome Sequencing Center for Infectious Disease"/>
            <person name="Wu L."/>
            <person name="Ma J."/>
        </authorList>
    </citation>
    <scope>NUCLEOTIDE SEQUENCE [LARGE SCALE GENOMIC DNA]</scope>
    <source>
        <strain evidence="4">JCM 17919</strain>
    </source>
</reference>